<keyword evidence="13" id="KW-0511">Multifunctional enzyme</keyword>
<dbReference type="EC" id="5.1.99.6" evidence="19"/>
<evidence type="ECO:0000256" key="8">
    <source>
        <dbReference type="ARBA" id="ARBA00022857"/>
    </source>
</evidence>
<dbReference type="SUPFAM" id="SSF64153">
    <property type="entry name" value="YjeF N-terminal domain-like"/>
    <property type="match status" value="1"/>
</dbReference>
<feature type="binding site" evidence="18">
    <location>
        <position position="142"/>
    </location>
    <ligand>
        <name>(6S)-NADPHX</name>
        <dbReference type="ChEBI" id="CHEBI:64076"/>
    </ligand>
</feature>
<feature type="binding site" evidence="17">
    <location>
        <position position="264"/>
    </location>
    <ligand>
        <name>(6S)-NADPHX</name>
        <dbReference type="ChEBI" id="CHEBI:64076"/>
    </ligand>
</feature>
<dbReference type="EMBL" id="JQJC01000001">
    <property type="protein sequence ID" value="KGN96969.1"/>
    <property type="molecule type" value="Genomic_DNA"/>
</dbReference>
<keyword evidence="12 17" id="KW-0456">Lyase</keyword>
<comment type="catalytic activity">
    <reaction evidence="16 17 19">
        <text>(6S)-NADPHX + ADP = AMP + phosphate + NADPH + H(+)</text>
        <dbReference type="Rhea" id="RHEA:32235"/>
        <dbReference type="ChEBI" id="CHEBI:15378"/>
        <dbReference type="ChEBI" id="CHEBI:43474"/>
        <dbReference type="ChEBI" id="CHEBI:57783"/>
        <dbReference type="ChEBI" id="CHEBI:64076"/>
        <dbReference type="ChEBI" id="CHEBI:456215"/>
        <dbReference type="ChEBI" id="CHEBI:456216"/>
        <dbReference type="EC" id="4.2.1.136"/>
    </reaction>
</comment>
<evidence type="ECO:0000256" key="9">
    <source>
        <dbReference type="ARBA" id="ARBA00022958"/>
    </source>
</evidence>
<dbReference type="InterPro" id="IPR030677">
    <property type="entry name" value="Nnr"/>
</dbReference>
<evidence type="ECO:0000256" key="6">
    <source>
        <dbReference type="ARBA" id="ARBA00022741"/>
    </source>
</evidence>
<dbReference type="NCBIfam" id="TIGR00196">
    <property type="entry name" value="yjeF_cterm"/>
    <property type="match status" value="1"/>
</dbReference>
<evidence type="ECO:0000256" key="1">
    <source>
        <dbReference type="ARBA" id="ARBA00000013"/>
    </source>
</evidence>
<evidence type="ECO:0000259" key="21">
    <source>
        <dbReference type="PROSITE" id="PS51385"/>
    </source>
</evidence>
<evidence type="ECO:0000256" key="19">
    <source>
        <dbReference type="PIRNR" id="PIRNR017184"/>
    </source>
</evidence>
<keyword evidence="10 17" id="KW-0520">NAD</keyword>
<dbReference type="GO" id="GO:0052855">
    <property type="term" value="F:ADP-dependent NAD(P)H-hydrate dehydratase activity"/>
    <property type="evidence" value="ECO:0007669"/>
    <property type="project" value="UniProtKB-UniRule"/>
</dbReference>
<evidence type="ECO:0000256" key="18">
    <source>
        <dbReference type="HAMAP-Rule" id="MF_01966"/>
    </source>
</evidence>
<comment type="catalytic activity">
    <reaction evidence="15 17 19">
        <text>(6S)-NADHX + ADP = AMP + phosphate + NADH + H(+)</text>
        <dbReference type="Rhea" id="RHEA:32223"/>
        <dbReference type="ChEBI" id="CHEBI:15378"/>
        <dbReference type="ChEBI" id="CHEBI:43474"/>
        <dbReference type="ChEBI" id="CHEBI:57945"/>
        <dbReference type="ChEBI" id="CHEBI:64074"/>
        <dbReference type="ChEBI" id="CHEBI:456215"/>
        <dbReference type="ChEBI" id="CHEBI:456216"/>
        <dbReference type="EC" id="4.2.1.136"/>
    </reaction>
</comment>
<evidence type="ECO:0000256" key="16">
    <source>
        <dbReference type="ARBA" id="ARBA00049209"/>
    </source>
</evidence>
<feature type="binding site" evidence="18">
    <location>
        <position position="59"/>
    </location>
    <ligand>
        <name>K(+)</name>
        <dbReference type="ChEBI" id="CHEBI:29103"/>
    </ligand>
</feature>
<dbReference type="AlphaFoldDB" id="A0AB34PHQ6"/>
<keyword evidence="11 18" id="KW-0413">Isomerase</keyword>
<evidence type="ECO:0000313" key="22">
    <source>
        <dbReference type="EMBL" id="KGN96969.1"/>
    </source>
</evidence>
<keyword evidence="5 18" id="KW-0479">Metal-binding</keyword>
<dbReference type="PROSITE" id="PS51383">
    <property type="entry name" value="YJEF_C_3"/>
    <property type="match status" value="1"/>
</dbReference>
<dbReference type="PROSITE" id="PS51385">
    <property type="entry name" value="YJEF_N"/>
    <property type="match status" value="1"/>
</dbReference>
<dbReference type="HAMAP" id="MF_01966">
    <property type="entry name" value="NADHX_epimerase"/>
    <property type="match status" value="1"/>
</dbReference>
<evidence type="ECO:0000256" key="2">
    <source>
        <dbReference type="ARBA" id="ARBA00000909"/>
    </source>
</evidence>
<protein>
    <recommendedName>
        <fullName evidence="19">Bifunctional NAD(P)H-hydrate repair enzyme</fullName>
    </recommendedName>
    <alternativeName>
        <fullName evidence="19">Nicotinamide nucleotide repair protein</fullName>
    </alternativeName>
    <domain>
        <recommendedName>
            <fullName evidence="19">ADP-dependent (S)-NAD(P)H-hydrate dehydratase</fullName>
            <ecNumber evidence="19">4.2.1.136</ecNumber>
        </recommendedName>
        <alternativeName>
            <fullName evidence="19">ADP-dependent NAD(P)HX dehydratase</fullName>
        </alternativeName>
    </domain>
    <domain>
        <recommendedName>
            <fullName evidence="19">NAD(P)H-hydrate epimerase</fullName>
            <ecNumber evidence="19">5.1.99.6</ecNumber>
        </recommendedName>
    </domain>
</protein>
<dbReference type="PANTHER" id="PTHR12592:SF0">
    <property type="entry name" value="ATP-DEPENDENT (S)-NAD(P)H-HYDRATE DEHYDRATASE"/>
    <property type="match status" value="1"/>
</dbReference>
<name>A0AB34PHQ6_9PORP</name>
<dbReference type="Gene3D" id="3.40.1190.20">
    <property type="match status" value="1"/>
</dbReference>
<evidence type="ECO:0000256" key="12">
    <source>
        <dbReference type="ARBA" id="ARBA00023239"/>
    </source>
</evidence>
<proteinExistence type="inferred from homology"/>
<dbReference type="EC" id="4.2.1.136" evidence="19"/>
<dbReference type="NCBIfam" id="TIGR00197">
    <property type="entry name" value="yjeF_nterm"/>
    <property type="match status" value="1"/>
</dbReference>
<dbReference type="InterPro" id="IPR000631">
    <property type="entry name" value="CARKD"/>
</dbReference>
<feature type="binding site" evidence="18">
    <location>
        <begin position="131"/>
        <end position="137"/>
    </location>
    <ligand>
        <name>(6S)-NADPHX</name>
        <dbReference type="ChEBI" id="CHEBI:64076"/>
    </ligand>
</feature>
<evidence type="ECO:0000313" key="23">
    <source>
        <dbReference type="Proteomes" id="UP000030136"/>
    </source>
</evidence>
<dbReference type="GO" id="GO:0005524">
    <property type="term" value="F:ATP binding"/>
    <property type="evidence" value="ECO:0007669"/>
    <property type="project" value="UniProtKB-UniRule"/>
</dbReference>
<dbReference type="GO" id="GO:0110051">
    <property type="term" value="P:metabolite repair"/>
    <property type="evidence" value="ECO:0007669"/>
    <property type="project" value="TreeGrafter"/>
</dbReference>
<sequence length="507" mass="55427">MIPIFTSAEIAELDRRTMEEEGIDHARLVERAAEAFVVHYRQRYTPARRVYVFAGPGNNGADALAIARHLLAEGYAVHCFLFNPSLRLSEACRVHREKLVEMPLHRLTEVKDAFAPPEIEPDAVVLDGLFGTGLDRPLTGGYARLVTYLNSLDATRVSIDIPSGLFAEDNSLHAEQAIVRAKETITFEQPKLCMLLAESAAYVGEFIVAHIGLSERAKVDMRSRYLMMRPEDAARLLVERHRFDHKGVYGHGLIVVGSRGMMGAACLAAKAALRSGIGKLSLHVPGCGYAIAQTAVPEAMCREDRDPDYITHCLPESWLTAVGVGPGLGSYPEAETMLQKLMEQYRDPMVIDADAINLLGQYRHLLSFIPPNSILTPHPGELQRLTCYCETGYEQLNQAQAFAMRHQTYVILKGAFSACCMPDGHIVFNSTGNPGMATAGSGDVLFGVILGLLASGYTPGTAALLGNYLHGLAGDCYVAEHSAESLIASDLIAYIGQAYKQIRNYKE</sequence>
<dbReference type="GO" id="GO:0046872">
    <property type="term" value="F:metal ion binding"/>
    <property type="evidence" value="ECO:0007669"/>
    <property type="project" value="UniProtKB-UniRule"/>
</dbReference>
<organism evidence="22 23">
    <name type="scientific">Porphyromonas crevioricanis</name>
    <dbReference type="NCBI Taxonomy" id="393921"/>
    <lineage>
        <taxon>Bacteria</taxon>
        <taxon>Pseudomonadati</taxon>
        <taxon>Bacteroidota</taxon>
        <taxon>Bacteroidia</taxon>
        <taxon>Bacteroidales</taxon>
        <taxon>Porphyromonadaceae</taxon>
        <taxon>Porphyromonas</taxon>
    </lineage>
</organism>
<dbReference type="HAMAP" id="MF_01965">
    <property type="entry name" value="NADHX_dehydratase"/>
    <property type="match status" value="1"/>
</dbReference>
<evidence type="ECO:0000256" key="15">
    <source>
        <dbReference type="ARBA" id="ARBA00048238"/>
    </source>
</evidence>
<accession>A0AB34PHQ6</accession>
<feature type="binding site" evidence="18">
    <location>
        <position position="127"/>
    </location>
    <ligand>
        <name>K(+)</name>
        <dbReference type="ChEBI" id="CHEBI:29103"/>
    </ligand>
</feature>
<feature type="domain" description="YjeF N-terminal" evidence="21">
    <location>
        <begin position="10"/>
        <end position="219"/>
    </location>
</feature>
<evidence type="ECO:0000256" key="7">
    <source>
        <dbReference type="ARBA" id="ARBA00022840"/>
    </source>
</evidence>
<dbReference type="Proteomes" id="UP000030136">
    <property type="component" value="Unassembled WGS sequence"/>
</dbReference>
<feature type="binding site" evidence="17">
    <location>
        <position position="327"/>
    </location>
    <ligand>
        <name>(6S)-NADPHX</name>
        <dbReference type="ChEBI" id="CHEBI:64076"/>
    </ligand>
</feature>
<feature type="binding site" evidence="18">
    <location>
        <position position="160"/>
    </location>
    <ligand>
        <name>(6S)-NADPHX</name>
        <dbReference type="ChEBI" id="CHEBI:64076"/>
    </ligand>
</feature>
<evidence type="ECO:0000256" key="13">
    <source>
        <dbReference type="ARBA" id="ARBA00023268"/>
    </source>
</evidence>
<dbReference type="PIRSF" id="PIRSF017184">
    <property type="entry name" value="Nnr"/>
    <property type="match status" value="1"/>
</dbReference>
<dbReference type="CDD" id="cd01171">
    <property type="entry name" value="YXKO-related"/>
    <property type="match status" value="1"/>
</dbReference>
<dbReference type="GO" id="GO:0052856">
    <property type="term" value="F:NAD(P)HX epimerase activity"/>
    <property type="evidence" value="ECO:0007669"/>
    <property type="project" value="UniProtKB-UniRule"/>
</dbReference>
<dbReference type="SUPFAM" id="SSF53613">
    <property type="entry name" value="Ribokinase-like"/>
    <property type="match status" value="1"/>
</dbReference>
<evidence type="ECO:0000256" key="17">
    <source>
        <dbReference type="HAMAP-Rule" id="MF_01965"/>
    </source>
</evidence>
<evidence type="ECO:0000259" key="20">
    <source>
        <dbReference type="PROSITE" id="PS51383"/>
    </source>
</evidence>
<comment type="function">
    <text evidence="14 19">Bifunctional enzyme that catalyzes the epimerization of the S- and R-forms of NAD(P)HX and the dehydration of the S-form of NAD(P)HX at the expense of ADP, which is converted to AMP. This allows the repair of both epimers of NAD(P)HX, a damaged form of NAD(P)H that is a result of enzymatic or heat-dependent hydration.</text>
</comment>
<comment type="caution">
    <text evidence="22">The sequence shown here is derived from an EMBL/GenBank/DDBJ whole genome shotgun (WGS) entry which is preliminary data.</text>
</comment>
<dbReference type="InterPro" id="IPR036652">
    <property type="entry name" value="YjeF_N_dom_sf"/>
</dbReference>
<keyword evidence="6 17" id="KW-0547">Nucleotide-binding</keyword>
<evidence type="ECO:0000256" key="5">
    <source>
        <dbReference type="ARBA" id="ARBA00022723"/>
    </source>
</evidence>
<dbReference type="Gene3D" id="3.40.50.10260">
    <property type="entry name" value="YjeF N-terminal domain"/>
    <property type="match status" value="1"/>
</dbReference>
<feature type="domain" description="YjeF C-terminal" evidence="20">
    <location>
        <begin position="229"/>
        <end position="502"/>
    </location>
</feature>
<dbReference type="GO" id="GO:0046496">
    <property type="term" value="P:nicotinamide nucleotide metabolic process"/>
    <property type="evidence" value="ECO:0007669"/>
    <property type="project" value="UniProtKB-UniRule"/>
</dbReference>
<dbReference type="InterPro" id="IPR004443">
    <property type="entry name" value="YjeF_N_dom"/>
</dbReference>
<comment type="similarity">
    <text evidence="4 19">In the C-terminal section; belongs to the NnrD/CARKD family.</text>
</comment>
<dbReference type="Pfam" id="PF03853">
    <property type="entry name" value="YjeF_N"/>
    <property type="match status" value="1"/>
</dbReference>
<evidence type="ECO:0000256" key="14">
    <source>
        <dbReference type="ARBA" id="ARBA00025153"/>
    </source>
</evidence>
<feature type="binding site" evidence="17">
    <location>
        <begin position="413"/>
        <end position="417"/>
    </location>
    <ligand>
        <name>AMP</name>
        <dbReference type="ChEBI" id="CHEBI:456215"/>
    </ligand>
</feature>
<dbReference type="Pfam" id="PF01256">
    <property type="entry name" value="Carb_kinase"/>
    <property type="match status" value="1"/>
</dbReference>
<gene>
    <name evidence="18" type="primary">nnrE</name>
    <name evidence="17" type="synonym">nnrD</name>
    <name evidence="22" type="ORF">HQ38_00175</name>
</gene>
<dbReference type="InterPro" id="IPR029056">
    <property type="entry name" value="Ribokinase-like"/>
</dbReference>
<feature type="binding site" evidence="17">
    <location>
        <position position="378"/>
    </location>
    <ligand>
        <name>(6S)-NADPHX</name>
        <dbReference type="ChEBI" id="CHEBI:64076"/>
    </ligand>
</feature>
<comment type="cofactor">
    <cofactor evidence="18 19">
        <name>K(+)</name>
        <dbReference type="ChEBI" id="CHEBI:29103"/>
    </cofactor>
    <text evidence="18 19">Binds 1 potassium ion per subunit.</text>
</comment>
<keyword evidence="8 17" id="KW-0521">NADP</keyword>
<feature type="binding site" evidence="17">
    <location>
        <position position="443"/>
    </location>
    <ligand>
        <name>(6S)-NADPHX</name>
        <dbReference type="ChEBI" id="CHEBI:64076"/>
    </ligand>
</feature>
<comment type="function">
    <text evidence="18">Catalyzes the epimerization of the S- and R-forms of NAD(P)HX, a damaged form of NAD(P)H that is a result of enzymatic or heat-dependent hydration. This is a prerequisite for the S-specific NAD(P)H-hydrate dehydratase to allow the repair of both epimers of NAD(P)HX.</text>
</comment>
<comment type="similarity">
    <text evidence="17">Belongs to the NnrD/CARKD family.</text>
</comment>
<keyword evidence="9 18" id="KW-0630">Potassium</keyword>
<comment type="catalytic activity">
    <reaction evidence="2 18 19">
        <text>(6R)-NADPHX = (6S)-NADPHX</text>
        <dbReference type="Rhea" id="RHEA:32227"/>
        <dbReference type="ChEBI" id="CHEBI:64076"/>
        <dbReference type="ChEBI" id="CHEBI:64077"/>
        <dbReference type="EC" id="5.1.99.6"/>
    </reaction>
</comment>
<comment type="catalytic activity">
    <reaction evidence="1 18 19">
        <text>(6R)-NADHX = (6S)-NADHX</text>
        <dbReference type="Rhea" id="RHEA:32215"/>
        <dbReference type="ChEBI" id="CHEBI:64074"/>
        <dbReference type="ChEBI" id="CHEBI:64075"/>
        <dbReference type="EC" id="5.1.99.6"/>
    </reaction>
</comment>
<feature type="binding site" evidence="17">
    <location>
        <position position="442"/>
    </location>
    <ligand>
        <name>AMP</name>
        <dbReference type="ChEBI" id="CHEBI:456215"/>
    </ligand>
</feature>
<comment type="cofactor">
    <cofactor evidence="17">
        <name>Mg(2+)</name>
        <dbReference type="ChEBI" id="CHEBI:18420"/>
    </cofactor>
</comment>
<reference evidence="22 23" key="1">
    <citation type="submission" date="2014-08" db="EMBL/GenBank/DDBJ databases">
        <title>Porphyromonas crevioricanis strain:COT-253_OH1447 Genome sequencing.</title>
        <authorList>
            <person name="Wallis C."/>
            <person name="Deusch O."/>
            <person name="O'Flynn C."/>
            <person name="Davis I."/>
            <person name="Jospin G."/>
            <person name="Darling A.E."/>
            <person name="Coil D.A."/>
            <person name="Alexiev A."/>
            <person name="Horsfall A."/>
            <person name="Kirkwood N."/>
            <person name="Harris S."/>
            <person name="Eisen J.A."/>
        </authorList>
    </citation>
    <scope>NUCLEOTIDE SEQUENCE [LARGE SCALE GENOMIC DNA]</scope>
    <source>
        <strain evidence="23">COT-253 OH1447</strain>
    </source>
</reference>
<comment type="function">
    <text evidence="17">Catalyzes the dehydration of the S-form of NAD(P)HX at the expense of ADP, which is converted to AMP. Together with NAD(P)HX epimerase, which catalyzes the epimerization of the S- and R-forms, the enzyme allows the repair of both epimers of NAD(P)HX, a damaged form of NAD(P)H that is a result of enzymatic or heat-dependent hydration.</text>
</comment>
<comment type="similarity">
    <text evidence="3 19">In the N-terminal section; belongs to the NnrE/AIBP family.</text>
</comment>
<evidence type="ECO:0000256" key="11">
    <source>
        <dbReference type="ARBA" id="ARBA00023235"/>
    </source>
</evidence>
<feature type="binding site" evidence="18">
    <location>
        <position position="163"/>
    </location>
    <ligand>
        <name>K(+)</name>
        <dbReference type="ChEBI" id="CHEBI:29103"/>
    </ligand>
</feature>
<comment type="similarity">
    <text evidence="18">Belongs to the NnrE/AIBP family.</text>
</comment>
<comment type="subunit">
    <text evidence="17">Homotetramer.</text>
</comment>
<dbReference type="RefSeq" id="WP_036889288.1">
    <property type="nucleotide sequence ID" value="NZ_JQJC01000001.1"/>
</dbReference>
<dbReference type="PANTHER" id="PTHR12592">
    <property type="entry name" value="ATP-DEPENDENT (S)-NAD(P)H-HYDRATE DEHYDRATASE FAMILY MEMBER"/>
    <property type="match status" value="1"/>
</dbReference>
<evidence type="ECO:0000256" key="3">
    <source>
        <dbReference type="ARBA" id="ARBA00006001"/>
    </source>
</evidence>
<evidence type="ECO:0000256" key="10">
    <source>
        <dbReference type="ARBA" id="ARBA00023027"/>
    </source>
</evidence>
<keyword evidence="7 17" id="KW-0067">ATP-binding</keyword>
<feature type="binding site" evidence="18">
    <location>
        <begin position="58"/>
        <end position="62"/>
    </location>
    <ligand>
        <name>(6S)-NADPHX</name>
        <dbReference type="ChEBI" id="CHEBI:64076"/>
    </ligand>
</feature>
<evidence type="ECO:0000256" key="4">
    <source>
        <dbReference type="ARBA" id="ARBA00009524"/>
    </source>
</evidence>